<dbReference type="EMBL" id="UOFE01000006">
    <property type="protein sequence ID" value="VAW50681.1"/>
    <property type="molecule type" value="Genomic_DNA"/>
</dbReference>
<dbReference type="EC" id="1.8.99.2" evidence="6"/>
<dbReference type="PROSITE" id="PS00198">
    <property type="entry name" value="4FE4S_FER_1"/>
    <property type="match status" value="2"/>
</dbReference>
<dbReference type="InterPro" id="IPR017900">
    <property type="entry name" value="4Fe4S_Fe_S_CS"/>
</dbReference>
<dbReference type="InterPro" id="IPR022738">
    <property type="entry name" value="AprB_C"/>
</dbReference>
<sequence length="163" mass="18628">MPTFVYMTRCDGCGQCVDICPSDIMHIDKTLRRAYNIEPNMCWECYSCVKACPHHAIDVRGYADFAPLGHSVRVHRDEEKGTIAWRIKFRNGKKDFDLLAPITTKPWGTCIPKLANESAPDDSMRNSHLLYNEPKYIQLDKDGKDSLHTLESNKLSLKAGVYY</sequence>
<dbReference type="GO" id="GO:0009973">
    <property type="term" value="F:adenylyl-sulfate reductase activity"/>
    <property type="evidence" value="ECO:0007669"/>
    <property type="project" value="UniProtKB-EC"/>
</dbReference>
<dbReference type="GO" id="GO:0046872">
    <property type="term" value="F:metal ion binding"/>
    <property type="evidence" value="ECO:0007669"/>
    <property type="project" value="UniProtKB-KW"/>
</dbReference>
<keyword evidence="3" id="KW-0408">Iron</keyword>
<dbReference type="GO" id="GO:0051539">
    <property type="term" value="F:4 iron, 4 sulfur cluster binding"/>
    <property type="evidence" value="ECO:0007669"/>
    <property type="project" value="UniProtKB-KW"/>
</dbReference>
<evidence type="ECO:0000313" key="6">
    <source>
        <dbReference type="EMBL" id="VAW50681.1"/>
    </source>
</evidence>
<dbReference type="Pfam" id="PF12139">
    <property type="entry name" value="APS-reductase_C"/>
    <property type="match status" value="1"/>
</dbReference>
<dbReference type="SUPFAM" id="SSF54862">
    <property type="entry name" value="4Fe-4S ferredoxins"/>
    <property type="match status" value="1"/>
</dbReference>
<evidence type="ECO:0000256" key="2">
    <source>
        <dbReference type="ARBA" id="ARBA00022723"/>
    </source>
</evidence>
<protein>
    <submittedName>
        <fullName evidence="6">Adenylylsulfate reductase beta-subunit</fullName>
        <ecNumber evidence="6">1.8.99.2</ecNumber>
    </submittedName>
</protein>
<dbReference type="InterPro" id="IPR011802">
    <property type="entry name" value="AprB"/>
</dbReference>
<evidence type="ECO:0000256" key="1">
    <source>
        <dbReference type="ARBA" id="ARBA00022485"/>
    </source>
</evidence>
<organism evidence="6">
    <name type="scientific">hydrothermal vent metagenome</name>
    <dbReference type="NCBI Taxonomy" id="652676"/>
    <lineage>
        <taxon>unclassified sequences</taxon>
        <taxon>metagenomes</taxon>
        <taxon>ecological metagenomes</taxon>
    </lineage>
</organism>
<accession>A0A3B0W5W8</accession>
<dbReference type="AlphaFoldDB" id="A0A3B0W5W8"/>
<keyword evidence="4" id="KW-0411">Iron-sulfur</keyword>
<feature type="domain" description="4Fe-4S ferredoxin-type" evidence="5">
    <location>
        <begin position="1"/>
        <end position="30"/>
    </location>
</feature>
<dbReference type="PROSITE" id="PS51379">
    <property type="entry name" value="4FE4S_FER_2"/>
    <property type="match status" value="2"/>
</dbReference>
<dbReference type="NCBIfam" id="TIGR02060">
    <property type="entry name" value="aprB"/>
    <property type="match status" value="1"/>
</dbReference>
<dbReference type="PANTHER" id="PTHR43687">
    <property type="entry name" value="ADENYLYLSULFATE REDUCTASE, BETA SUBUNIT"/>
    <property type="match status" value="1"/>
</dbReference>
<proteinExistence type="predicted"/>
<dbReference type="InterPro" id="IPR038465">
    <property type="entry name" value="APS_reduc_Bsu_C_sf"/>
</dbReference>
<feature type="domain" description="4Fe-4S ferredoxin-type" evidence="5">
    <location>
        <begin position="33"/>
        <end position="62"/>
    </location>
</feature>
<evidence type="ECO:0000256" key="4">
    <source>
        <dbReference type="ARBA" id="ARBA00023014"/>
    </source>
</evidence>
<dbReference type="Gene3D" id="3.30.70.20">
    <property type="match status" value="1"/>
</dbReference>
<dbReference type="InterPro" id="IPR017896">
    <property type="entry name" value="4Fe4S_Fe-S-bd"/>
</dbReference>
<keyword evidence="2" id="KW-0479">Metal-binding</keyword>
<dbReference type="InterPro" id="IPR050572">
    <property type="entry name" value="Fe-S_Ferredoxin"/>
</dbReference>
<evidence type="ECO:0000256" key="3">
    <source>
        <dbReference type="ARBA" id="ARBA00023004"/>
    </source>
</evidence>
<dbReference type="Pfam" id="PF12838">
    <property type="entry name" value="Fer4_7"/>
    <property type="match status" value="1"/>
</dbReference>
<dbReference type="PANTHER" id="PTHR43687:SF1">
    <property type="entry name" value="FERREDOXIN III"/>
    <property type="match status" value="1"/>
</dbReference>
<keyword evidence="6" id="KW-0560">Oxidoreductase</keyword>
<name>A0A3B0W5W8_9ZZZZ</name>
<gene>
    <name evidence="6" type="ORF">MNBD_GAMMA05-2609</name>
</gene>
<keyword evidence="1" id="KW-0004">4Fe-4S</keyword>
<reference evidence="6" key="1">
    <citation type="submission" date="2018-06" db="EMBL/GenBank/DDBJ databases">
        <authorList>
            <person name="Zhirakovskaya E."/>
        </authorList>
    </citation>
    <scope>NUCLEOTIDE SEQUENCE</scope>
</reference>
<dbReference type="Gene3D" id="6.20.260.10">
    <property type="entry name" value="Adenylylsulphate reductase, beta subunit, C-terminal domain"/>
    <property type="match status" value="1"/>
</dbReference>
<evidence type="ECO:0000259" key="5">
    <source>
        <dbReference type="PROSITE" id="PS51379"/>
    </source>
</evidence>